<evidence type="ECO:0000256" key="1">
    <source>
        <dbReference type="SAM" id="Phobius"/>
    </source>
</evidence>
<evidence type="ECO:0000313" key="2">
    <source>
        <dbReference type="EMBL" id="KAH7139113.1"/>
    </source>
</evidence>
<keyword evidence="1" id="KW-0812">Transmembrane</keyword>
<dbReference type="EMBL" id="JAGMWT010000001">
    <property type="protein sequence ID" value="KAH7139113.1"/>
    <property type="molecule type" value="Genomic_DNA"/>
</dbReference>
<accession>A0A9P9IXA8</accession>
<dbReference type="AlphaFoldDB" id="A0A9P9IXA8"/>
<protein>
    <submittedName>
        <fullName evidence="2">Uncharacterized protein</fullName>
    </submittedName>
</protein>
<comment type="caution">
    <text evidence="2">The sequence shown here is derived from an EMBL/GenBank/DDBJ whole genome shotgun (WGS) entry which is preliminary data.</text>
</comment>
<keyword evidence="3" id="KW-1185">Reference proteome</keyword>
<keyword evidence="1" id="KW-0472">Membrane</keyword>
<gene>
    <name evidence="2" type="ORF">B0J11DRAFT_35638</name>
</gene>
<dbReference type="Proteomes" id="UP000700596">
    <property type="component" value="Unassembled WGS sequence"/>
</dbReference>
<evidence type="ECO:0000313" key="3">
    <source>
        <dbReference type="Proteomes" id="UP000700596"/>
    </source>
</evidence>
<feature type="transmembrane region" description="Helical" evidence="1">
    <location>
        <begin position="111"/>
        <end position="131"/>
    </location>
</feature>
<name>A0A9P9IXA8_9PLEO</name>
<sequence length="138" mass="15244">MPHVPLHAPTPCPWLLLMRLYLLTINPLCFAVCRLLRGILAAEVTCLLAVPGPTLGHLASHFKPTWDQTRLTASVLHALPHILPSVPFLCHVVPRTGPAHCCLLAFSFCPALRFAAGLLLLITPFFLSVHFHSFQQRS</sequence>
<proteinExistence type="predicted"/>
<organism evidence="2 3">
    <name type="scientific">Dendryphion nanum</name>
    <dbReference type="NCBI Taxonomy" id="256645"/>
    <lineage>
        <taxon>Eukaryota</taxon>
        <taxon>Fungi</taxon>
        <taxon>Dikarya</taxon>
        <taxon>Ascomycota</taxon>
        <taxon>Pezizomycotina</taxon>
        <taxon>Dothideomycetes</taxon>
        <taxon>Pleosporomycetidae</taxon>
        <taxon>Pleosporales</taxon>
        <taxon>Torulaceae</taxon>
        <taxon>Dendryphion</taxon>
    </lineage>
</organism>
<keyword evidence="1" id="KW-1133">Transmembrane helix</keyword>
<reference evidence="2" key="1">
    <citation type="journal article" date="2021" name="Nat. Commun.">
        <title>Genetic determinants of endophytism in the Arabidopsis root mycobiome.</title>
        <authorList>
            <person name="Mesny F."/>
            <person name="Miyauchi S."/>
            <person name="Thiergart T."/>
            <person name="Pickel B."/>
            <person name="Atanasova L."/>
            <person name="Karlsson M."/>
            <person name="Huettel B."/>
            <person name="Barry K.W."/>
            <person name="Haridas S."/>
            <person name="Chen C."/>
            <person name="Bauer D."/>
            <person name="Andreopoulos W."/>
            <person name="Pangilinan J."/>
            <person name="LaButti K."/>
            <person name="Riley R."/>
            <person name="Lipzen A."/>
            <person name="Clum A."/>
            <person name="Drula E."/>
            <person name="Henrissat B."/>
            <person name="Kohler A."/>
            <person name="Grigoriev I.V."/>
            <person name="Martin F.M."/>
            <person name="Hacquard S."/>
        </authorList>
    </citation>
    <scope>NUCLEOTIDE SEQUENCE</scope>
    <source>
        <strain evidence="2">MPI-CAGE-CH-0243</strain>
    </source>
</reference>